<evidence type="ECO:0000256" key="7">
    <source>
        <dbReference type="RuleBase" id="RU000620"/>
    </source>
</evidence>
<evidence type="ECO:0000256" key="2">
    <source>
        <dbReference type="ARBA" id="ARBA00022485"/>
    </source>
</evidence>
<dbReference type="PROSITE" id="PS51373">
    <property type="entry name" value="HIPIP"/>
    <property type="match status" value="1"/>
</dbReference>
<dbReference type="AlphaFoldDB" id="A0A2K9NT73"/>
<reference evidence="9 10" key="1">
    <citation type="submission" date="2018-01" db="EMBL/GenBank/DDBJ databases">
        <title>Complete genome sequence of Bacteriovorax stolpii DSM12778.</title>
        <authorList>
            <person name="Tang B."/>
            <person name="Chang J."/>
        </authorList>
    </citation>
    <scope>NUCLEOTIDE SEQUENCE [LARGE SCALE GENOMIC DNA]</scope>
    <source>
        <strain evidence="9 10">DSM 12778</strain>
    </source>
</reference>
<dbReference type="GO" id="GO:0009055">
    <property type="term" value="F:electron transfer activity"/>
    <property type="evidence" value="ECO:0007669"/>
    <property type="project" value="InterPro"/>
</dbReference>
<name>A0A2K9NT73_BACTC</name>
<dbReference type="OrthoDB" id="5298540at2"/>
<evidence type="ECO:0000256" key="5">
    <source>
        <dbReference type="ARBA" id="ARBA00023004"/>
    </source>
</evidence>
<dbReference type="EMBL" id="CP025704">
    <property type="protein sequence ID" value="AUN98721.1"/>
    <property type="molecule type" value="Genomic_DNA"/>
</dbReference>
<evidence type="ECO:0000313" key="10">
    <source>
        <dbReference type="Proteomes" id="UP000235584"/>
    </source>
</evidence>
<keyword evidence="10" id="KW-1185">Reference proteome</keyword>
<evidence type="ECO:0000313" key="9">
    <source>
        <dbReference type="EMBL" id="AUN98721.1"/>
    </source>
</evidence>
<dbReference type="InterPro" id="IPR000170">
    <property type="entry name" value="High_potential_FeS_prot"/>
</dbReference>
<dbReference type="SUPFAM" id="SSF57652">
    <property type="entry name" value="HIPIP (high potential iron protein)"/>
    <property type="match status" value="1"/>
</dbReference>
<sequence length="129" mass="14079">MIKCVELINILEIYMEDKNLNRRSFFGMVLAAATIVPFAFKSVKAQAAGCPTTPPAGKQVAKVGEGMAKSLEYVEDGKTSTNAKHKPGQNCGNCKYYNEKKAEGGYAPCTMMGMKYVTNCGWCKSYLAK</sequence>
<accession>A0A2K9NT73</accession>
<evidence type="ECO:0000256" key="6">
    <source>
        <dbReference type="ARBA" id="ARBA00023014"/>
    </source>
</evidence>
<gene>
    <name evidence="9" type="ORF">C0V70_11525</name>
</gene>
<dbReference type="Proteomes" id="UP000235584">
    <property type="component" value="Chromosome"/>
</dbReference>
<comment type="function">
    <text evidence="7">Specific class of high-redox-potential 4Fe-4S ferredoxins. Functions in anaerobic electron transport in most purple and in some other photosynthetic bacteria and in at least one genus (Paracoccus) of halophilic, denitrifying bacteria.</text>
</comment>
<evidence type="ECO:0000256" key="4">
    <source>
        <dbReference type="ARBA" id="ARBA00022982"/>
    </source>
</evidence>
<protein>
    <recommendedName>
        <fullName evidence="7">High-potential iron-sulfur protein</fullName>
        <shortName evidence="7">HiPIP</shortName>
    </recommendedName>
</protein>
<feature type="domain" description="High potential iron-sulfur proteins family profile" evidence="8">
    <location>
        <begin position="47"/>
        <end position="129"/>
    </location>
</feature>
<evidence type="ECO:0000259" key="8">
    <source>
        <dbReference type="PROSITE" id="PS51373"/>
    </source>
</evidence>
<keyword evidence="5 7" id="KW-0408">Iron</keyword>
<proteinExistence type="inferred from homology"/>
<keyword evidence="4 7" id="KW-0249">Electron transport</keyword>
<dbReference type="Pfam" id="PF01355">
    <property type="entry name" value="HIPIP"/>
    <property type="match status" value="1"/>
</dbReference>
<keyword evidence="6 7" id="KW-0411">Iron-sulfur</keyword>
<evidence type="ECO:0000256" key="1">
    <source>
        <dbReference type="ARBA" id="ARBA00022448"/>
    </source>
</evidence>
<evidence type="ECO:0000256" key="3">
    <source>
        <dbReference type="ARBA" id="ARBA00022723"/>
    </source>
</evidence>
<keyword evidence="2 7" id="KW-0004">4Fe-4S</keyword>
<keyword evidence="3 7" id="KW-0479">Metal-binding</keyword>
<comment type="subunit">
    <text evidence="7">Homodimer.</text>
</comment>
<comment type="similarity">
    <text evidence="7">Belongs to the high-potential iron-sulfur protein (HiPIP) family.</text>
</comment>
<organism evidence="9 10">
    <name type="scientific">Bacteriovorax stolpii</name>
    <name type="common">Bdellovibrio stolpii</name>
    <dbReference type="NCBI Taxonomy" id="960"/>
    <lineage>
        <taxon>Bacteria</taxon>
        <taxon>Pseudomonadati</taxon>
        <taxon>Bdellovibrionota</taxon>
        <taxon>Bacteriovoracia</taxon>
        <taxon>Bacteriovoracales</taxon>
        <taxon>Bacteriovoracaceae</taxon>
        <taxon>Bacteriovorax</taxon>
    </lineage>
</organism>
<dbReference type="GO" id="GO:0051539">
    <property type="term" value="F:4 iron, 4 sulfur cluster binding"/>
    <property type="evidence" value="ECO:0007669"/>
    <property type="project" value="UniProtKB-KW"/>
</dbReference>
<dbReference type="InterPro" id="IPR036369">
    <property type="entry name" value="HIPIP_sf"/>
</dbReference>
<keyword evidence="1 7" id="KW-0813">Transport</keyword>
<dbReference type="GO" id="GO:0019646">
    <property type="term" value="P:aerobic electron transport chain"/>
    <property type="evidence" value="ECO:0007669"/>
    <property type="project" value="InterPro"/>
</dbReference>
<dbReference type="KEGG" id="bsto:C0V70_11525"/>
<dbReference type="Gene3D" id="4.10.490.10">
    <property type="entry name" value="High potential iron-sulphur protein"/>
    <property type="match status" value="1"/>
</dbReference>
<dbReference type="GO" id="GO:0046872">
    <property type="term" value="F:metal ion binding"/>
    <property type="evidence" value="ECO:0007669"/>
    <property type="project" value="UniProtKB-KW"/>
</dbReference>